<comment type="caution">
    <text evidence="1">The sequence shown here is derived from an EMBL/GenBank/DDBJ whole genome shotgun (WGS) entry which is preliminary data.</text>
</comment>
<gene>
    <name evidence="1" type="ORF">AN640_01280</name>
</gene>
<dbReference type="EMBL" id="LJHD01000190">
    <property type="protein sequence ID" value="ONI42297.1"/>
    <property type="molecule type" value="Genomic_DNA"/>
</dbReference>
<sequence length="292" mass="33087">MRYTGEVYRHPMEAYTPLLEVTIGCSHNKCSFCTMYRKTPFKISPLEHIKEDLEELKSYGGHIDRIYLINADPFVLSAEKLITIGELINNYFPEIETITGYASIKNIKSKSVDDLKRMRKLGFNQFHIGLETAYNPALKVMNKGFTNAEAYEQLNKLEQAGIEYDALLMLGIAGRDAGINNTKATIDLLSSYKPYMISIMPTSVTPGSELEKICNSGDYIELTEREMLMEEIKFLKALDVDDNCFFFGSHNFNLVPVSGEMKDRDVMINKLQNALKTLPPKILNSTKPRGPI</sequence>
<protein>
    <submittedName>
        <fullName evidence="1">Radical SAM protein</fullName>
    </submittedName>
</protein>
<evidence type="ECO:0000313" key="1">
    <source>
        <dbReference type="EMBL" id="ONI42297.1"/>
    </source>
</evidence>
<name>A0ACC8XFT7_9FIRM</name>
<organism evidence="1 2">
    <name type="scientific">Candidatus Epulonipiscium fishelsonii</name>
    <dbReference type="NCBI Taxonomy" id="77094"/>
    <lineage>
        <taxon>Bacteria</taxon>
        <taxon>Bacillati</taxon>
        <taxon>Bacillota</taxon>
        <taxon>Clostridia</taxon>
        <taxon>Lachnospirales</taxon>
        <taxon>Lachnospiraceae</taxon>
        <taxon>Candidatus Epulonipiscium</taxon>
    </lineage>
</organism>
<proteinExistence type="predicted"/>
<dbReference type="Proteomes" id="UP000188637">
    <property type="component" value="Unassembled WGS sequence"/>
</dbReference>
<evidence type="ECO:0000313" key="2">
    <source>
        <dbReference type="Proteomes" id="UP000188637"/>
    </source>
</evidence>
<reference evidence="1" key="1">
    <citation type="submission" date="2016-08" db="EMBL/GenBank/DDBJ databases">
        <authorList>
            <person name="Ngugi D.K."/>
            <person name="Miyake S."/>
            <person name="Stingl U."/>
        </authorList>
    </citation>
    <scope>NUCLEOTIDE SEQUENCE</scope>
    <source>
        <strain evidence="1">SCG-D08WGA-EpuloA1</strain>
    </source>
</reference>
<accession>A0ACC8XFT7</accession>
<keyword evidence="2" id="KW-1185">Reference proteome</keyword>